<comment type="caution">
    <text evidence="3">The sequence shown here is derived from an EMBL/GenBank/DDBJ whole genome shotgun (WGS) entry which is preliminary data.</text>
</comment>
<dbReference type="EMBL" id="BNBT01000076">
    <property type="protein sequence ID" value="GHE72404.1"/>
    <property type="molecule type" value="Genomic_DNA"/>
</dbReference>
<evidence type="ECO:0000313" key="3">
    <source>
        <dbReference type="EMBL" id="GHE72404.1"/>
    </source>
</evidence>
<evidence type="ECO:0000256" key="1">
    <source>
        <dbReference type="SAM" id="MobiDB-lite"/>
    </source>
</evidence>
<dbReference type="GO" id="GO:0016747">
    <property type="term" value="F:acyltransferase activity, transferring groups other than amino-acyl groups"/>
    <property type="evidence" value="ECO:0007669"/>
    <property type="project" value="InterPro"/>
</dbReference>
<feature type="domain" description="N-acetyltransferase" evidence="2">
    <location>
        <begin position="24"/>
        <end position="169"/>
    </location>
</feature>
<dbReference type="CDD" id="cd04301">
    <property type="entry name" value="NAT_SF"/>
    <property type="match status" value="1"/>
</dbReference>
<dbReference type="RefSeq" id="WP_373314709.1">
    <property type="nucleotide sequence ID" value="NZ_BNBT01000076.1"/>
</dbReference>
<dbReference type="Gene3D" id="3.40.630.30">
    <property type="match status" value="1"/>
</dbReference>
<dbReference type="Proteomes" id="UP000608024">
    <property type="component" value="Unassembled WGS sequence"/>
</dbReference>
<dbReference type="AlphaFoldDB" id="A0A918ZV66"/>
<dbReference type="SUPFAM" id="SSF55729">
    <property type="entry name" value="Acyl-CoA N-acyltransferases (Nat)"/>
    <property type="match status" value="1"/>
</dbReference>
<keyword evidence="4" id="KW-1185">Reference proteome</keyword>
<feature type="region of interest" description="Disordered" evidence="1">
    <location>
        <begin position="1"/>
        <end position="21"/>
    </location>
</feature>
<gene>
    <name evidence="3" type="ORF">GCM10018785_45750</name>
</gene>
<evidence type="ECO:0000259" key="2">
    <source>
        <dbReference type="PROSITE" id="PS51186"/>
    </source>
</evidence>
<reference evidence="3" key="1">
    <citation type="journal article" date="2014" name="Int. J. Syst. Evol. Microbiol.">
        <title>Complete genome sequence of Corynebacterium casei LMG S-19264T (=DSM 44701T), isolated from a smear-ripened cheese.</title>
        <authorList>
            <consortium name="US DOE Joint Genome Institute (JGI-PGF)"/>
            <person name="Walter F."/>
            <person name="Albersmeier A."/>
            <person name="Kalinowski J."/>
            <person name="Ruckert C."/>
        </authorList>
    </citation>
    <scope>NUCLEOTIDE SEQUENCE</scope>
    <source>
        <strain evidence="3">JCM 4784</strain>
    </source>
</reference>
<sequence>MITATPRPVAYARPHPHTPSAPTLFVRTARREDAAALAALSQPFVRTGALRERPLSLYAAQAADFLVVEDRDGTFGGCVGLRAYPAAEAADRAPAGVVYNFCVAGHRQGGGVGAGLLRAVLARARTQGLGSLFTATTGGGGLFLRYGFAPVAPGLAPAAWATSLDPRRNAQVLMRIV</sequence>
<name>A0A918ZV66_9ACTN</name>
<dbReference type="InterPro" id="IPR016181">
    <property type="entry name" value="Acyl_CoA_acyltransferase"/>
</dbReference>
<proteinExistence type="predicted"/>
<organism evidence="3 4">
    <name type="scientific">Streptomyces longispororuber</name>
    <dbReference type="NCBI Taxonomy" id="68230"/>
    <lineage>
        <taxon>Bacteria</taxon>
        <taxon>Bacillati</taxon>
        <taxon>Actinomycetota</taxon>
        <taxon>Actinomycetes</taxon>
        <taxon>Kitasatosporales</taxon>
        <taxon>Streptomycetaceae</taxon>
        <taxon>Streptomyces</taxon>
    </lineage>
</organism>
<protein>
    <recommendedName>
        <fullName evidence="2">N-acetyltransferase domain-containing protein</fullName>
    </recommendedName>
</protein>
<accession>A0A918ZV66</accession>
<dbReference type="InterPro" id="IPR000182">
    <property type="entry name" value="GNAT_dom"/>
</dbReference>
<reference evidence="3" key="2">
    <citation type="submission" date="2020-09" db="EMBL/GenBank/DDBJ databases">
        <authorList>
            <person name="Sun Q."/>
            <person name="Ohkuma M."/>
        </authorList>
    </citation>
    <scope>NUCLEOTIDE SEQUENCE</scope>
    <source>
        <strain evidence="3">JCM 4784</strain>
    </source>
</reference>
<dbReference type="PROSITE" id="PS51186">
    <property type="entry name" value="GNAT"/>
    <property type="match status" value="1"/>
</dbReference>
<evidence type="ECO:0000313" key="4">
    <source>
        <dbReference type="Proteomes" id="UP000608024"/>
    </source>
</evidence>
<dbReference type="Pfam" id="PF00583">
    <property type="entry name" value="Acetyltransf_1"/>
    <property type="match status" value="1"/>
</dbReference>